<evidence type="ECO:0000313" key="2">
    <source>
        <dbReference type="Proteomes" id="UP001153332"/>
    </source>
</evidence>
<sequence length="251" mass="26907">MISTRGPAPGSSAKLRTILVIGANRGIGLELIRTFAANGWRTIGSVRPQTLLENDPSVEKVMALGNTLGTGIVEIDYLQEDTIIAAAKILDGTDLDVLVNCAGVKPRPLDWDAHSQAGLMEQFLVMPVGYHLACIHFINHLSAGSGGKIINISSGDASIGDPKHDGMASGYRMAKAAVNQGTKTLAVEYKKKGIPVTTLAIDPGFIETRLTEFHGEIDIKESSVGMYKLIEDLTPEKSGSFYSWSGKELPW</sequence>
<evidence type="ECO:0000313" key="1">
    <source>
        <dbReference type="EMBL" id="KAJ8131756.1"/>
    </source>
</evidence>
<organism evidence="1 2">
    <name type="scientific">Lasiodiplodia mahajangana</name>
    <dbReference type="NCBI Taxonomy" id="1108764"/>
    <lineage>
        <taxon>Eukaryota</taxon>
        <taxon>Fungi</taxon>
        <taxon>Dikarya</taxon>
        <taxon>Ascomycota</taxon>
        <taxon>Pezizomycotina</taxon>
        <taxon>Dothideomycetes</taxon>
        <taxon>Dothideomycetes incertae sedis</taxon>
        <taxon>Botryosphaeriales</taxon>
        <taxon>Botryosphaeriaceae</taxon>
        <taxon>Lasiodiplodia</taxon>
    </lineage>
</organism>
<protein>
    <submittedName>
        <fullName evidence="1">Uncharacterized protein</fullName>
    </submittedName>
</protein>
<name>A0ACC2JWB9_9PEZI</name>
<comment type="caution">
    <text evidence="1">The sequence shown here is derived from an EMBL/GenBank/DDBJ whole genome shotgun (WGS) entry which is preliminary data.</text>
</comment>
<gene>
    <name evidence="1" type="ORF">O1611_g1872</name>
</gene>
<keyword evidence="2" id="KW-1185">Reference proteome</keyword>
<dbReference type="Proteomes" id="UP001153332">
    <property type="component" value="Unassembled WGS sequence"/>
</dbReference>
<accession>A0ACC2JWB9</accession>
<proteinExistence type="predicted"/>
<dbReference type="EMBL" id="JAPUUL010000234">
    <property type="protein sequence ID" value="KAJ8131756.1"/>
    <property type="molecule type" value="Genomic_DNA"/>
</dbReference>
<reference evidence="1" key="1">
    <citation type="submission" date="2022-12" db="EMBL/GenBank/DDBJ databases">
        <title>Genome Sequence of Lasiodiplodia mahajangana.</title>
        <authorList>
            <person name="Buettner E."/>
        </authorList>
    </citation>
    <scope>NUCLEOTIDE SEQUENCE</scope>
    <source>
        <strain evidence="1">VT137</strain>
    </source>
</reference>